<dbReference type="GO" id="GO:0019441">
    <property type="term" value="P:L-tryptophan catabolic process to kynurenine"/>
    <property type="evidence" value="ECO:0007669"/>
    <property type="project" value="UniProtKB-UniRule"/>
</dbReference>
<comment type="function">
    <text evidence="9">Heme-dependent dioxygenase that catalyzes the oxidative cleavage of the L-tryptophan (L-Trp) pyrrole ring and converts L-tryptophan to N-formyl-L-kynurenine. Catalyzes the oxidative cleavage of the indole moiety.</text>
</comment>
<dbReference type="SUPFAM" id="SSF140959">
    <property type="entry name" value="Indolic compounds 2,3-dioxygenase-like"/>
    <property type="match status" value="1"/>
</dbReference>
<sequence length="285" mass="32489">MSQADSAPPNTNPDAPERAYSDFTRSLSYGDYLRIDTLTSAHQPVTQAHDEHLFIAVHHISEVWLNLIVQELRAAMTLLSAGVTDAPLKMLSRVVRAQEQMTNAWEVLKTMTPADYLQFRSAFGRASGFQSAQYRMMEFLLGNRNATLLRPHQHRPDLYGLLEAALNAPSLYDLALRLLSERGLAIAPSVLERDFAQPYVQNDEVLAAWLTVYRDPERYWDVYELAEKLIDVEDNFRRWRFNHLTTVERTIGFKTGSGGTSGVGYLRKALDTVLFPELWQVRTEL</sequence>
<evidence type="ECO:0000256" key="5">
    <source>
        <dbReference type="ARBA" id="ARBA00023002"/>
    </source>
</evidence>
<dbReference type="EC" id="1.13.11.11" evidence="9"/>
<comment type="similarity">
    <text evidence="9">Belongs to the tryptophan 2,3-dioxygenase family.</text>
</comment>
<evidence type="ECO:0000313" key="10">
    <source>
        <dbReference type="EMBL" id="TSA87997.1"/>
    </source>
</evidence>
<evidence type="ECO:0000256" key="6">
    <source>
        <dbReference type="ARBA" id="ARBA00023004"/>
    </source>
</evidence>
<dbReference type="InterPro" id="IPR037217">
    <property type="entry name" value="Trp/Indoleamine_2_3_dOase-like"/>
</dbReference>
<gene>
    <name evidence="9 10" type="primary">kynA</name>
    <name evidence="10" type="ORF">FNU79_01780</name>
</gene>
<evidence type="ECO:0000256" key="9">
    <source>
        <dbReference type="HAMAP-Rule" id="MF_01972"/>
    </source>
</evidence>
<evidence type="ECO:0000256" key="1">
    <source>
        <dbReference type="ARBA" id="ARBA00011881"/>
    </source>
</evidence>
<dbReference type="GO" id="GO:0019442">
    <property type="term" value="P:L-tryptophan catabolic process to acetyl-CoA"/>
    <property type="evidence" value="ECO:0007669"/>
    <property type="project" value="TreeGrafter"/>
</dbReference>
<dbReference type="InterPro" id="IPR004981">
    <property type="entry name" value="Trp_2_3_dOase"/>
</dbReference>
<comment type="caution">
    <text evidence="9">Lacks conserved residue(s) required for the propagation of feature annotation.</text>
</comment>
<evidence type="ECO:0000256" key="4">
    <source>
        <dbReference type="ARBA" id="ARBA00022964"/>
    </source>
</evidence>
<comment type="cofactor">
    <cofactor evidence="9">
        <name>heme</name>
        <dbReference type="ChEBI" id="CHEBI:30413"/>
    </cofactor>
    <text evidence="9">Binds 1 heme group per subunit.</text>
</comment>
<evidence type="ECO:0000256" key="8">
    <source>
        <dbReference type="ARBA" id="ARBA00050412"/>
    </source>
</evidence>
<dbReference type="OrthoDB" id="9776847at2"/>
<dbReference type="PANTHER" id="PTHR10138:SF0">
    <property type="entry name" value="TRYPTOPHAN 2,3-DIOXYGENASE"/>
    <property type="match status" value="1"/>
</dbReference>
<keyword evidence="11" id="KW-1185">Reference proteome</keyword>
<keyword evidence="6 9" id="KW-0408">Iron</keyword>
<dbReference type="GO" id="GO:0020037">
    <property type="term" value="F:heme binding"/>
    <property type="evidence" value="ECO:0007669"/>
    <property type="project" value="UniProtKB-UniRule"/>
</dbReference>
<evidence type="ECO:0000256" key="2">
    <source>
        <dbReference type="ARBA" id="ARBA00022617"/>
    </source>
</evidence>
<dbReference type="GO" id="GO:0046872">
    <property type="term" value="F:metal ion binding"/>
    <property type="evidence" value="ECO:0007669"/>
    <property type="project" value="UniProtKB-KW"/>
</dbReference>
<keyword evidence="2 9" id="KW-0349">Heme</keyword>
<dbReference type="Pfam" id="PF03301">
    <property type="entry name" value="Trp_dioxygenase"/>
    <property type="match status" value="1"/>
</dbReference>
<keyword evidence="5 9" id="KW-0560">Oxidoreductase</keyword>
<reference evidence="10 11" key="1">
    <citation type="submission" date="2019-07" db="EMBL/GenBank/DDBJ databases">
        <title>Deinococcus detaillus sp. nov., isolated from humus soil in Antarctica.</title>
        <authorList>
            <person name="Zhang K."/>
        </authorList>
    </citation>
    <scope>NUCLEOTIDE SEQUENCE [LARGE SCALE GENOMIC DNA]</scope>
    <source>
        <strain evidence="10 11">H1</strain>
    </source>
</reference>
<dbReference type="EMBL" id="VKDB01000001">
    <property type="protein sequence ID" value="TSA87997.1"/>
    <property type="molecule type" value="Genomic_DNA"/>
</dbReference>
<dbReference type="NCBIfam" id="TIGR03036">
    <property type="entry name" value="trp_2_3_diox"/>
    <property type="match status" value="1"/>
</dbReference>
<dbReference type="UniPathway" id="UPA00333">
    <property type="reaction ID" value="UER00453"/>
</dbReference>
<keyword evidence="7 9" id="KW-0823">Tryptophan catabolism</keyword>
<feature type="binding site" description="axial binding residue" evidence="9">
    <location>
        <position position="243"/>
    </location>
    <ligand>
        <name>heme</name>
        <dbReference type="ChEBI" id="CHEBI:30413"/>
    </ligand>
    <ligandPart>
        <name>Fe</name>
        <dbReference type="ChEBI" id="CHEBI:18248"/>
    </ligandPart>
</feature>
<comment type="pathway">
    <text evidence="9">Amino-acid degradation; L-tryptophan degradation via kynurenine pathway; L-kynurenine from L-tryptophan: step 1/2.</text>
</comment>
<name>A0A553V689_9DEIO</name>
<protein>
    <recommendedName>
        <fullName evidence="9">Tryptophan 2,3-dioxygenase</fullName>
        <shortName evidence="9">TDO</shortName>
        <ecNumber evidence="9">1.13.11.11</ecNumber>
    </recommendedName>
    <alternativeName>
        <fullName evidence="9">Tryptamin 2,3-dioxygenase</fullName>
    </alternativeName>
    <alternativeName>
        <fullName evidence="9">Tryptophan oxygenase</fullName>
        <shortName evidence="9">TO</shortName>
        <shortName evidence="9">TRPO</shortName>
    </alternativeName>
    <alternativeName>
        <fullName evidence="9">Tryptophan pyrrolase</fullName>
    </alternativeName>
    <alternativeName>
        <fullName evidence="9">Tryptophanase</fullName>
    </alternativeName>
</protein>
<dbReference type="RefSeq" id="WP_143719170.1">
    <property type="nucleotide sequence ID" value="NZ_VKDB01000001.1"/>
</dbReference>
<dbReference type="FunFam" id="1.20.58.480:FF:000001">
    <property type="entry name" value="Tryptophan 2,3-dioxygenase"/>
    <property type="match status" value="1"/>
</dbReference>
<evidence type="ECO:0000256" key="3">
    <source>
        <dbReference type="ARBA" id="ARBA00022723"/>
    </source>
</evidence>
<accession>A0A553V689</accession>
<comment type="subunit">
    <text evidence="1 9">Homotetramer.</text>
</comment>
<dbReference type="PANTHER" id="PTHR10138">
    <property type="entry name" value="TRYPTOPHAN 2,3-DIOXYGENASE"/>
    <property type="match status" value="1"/>
</dbReference>
<organism evidence="10 11">
    <name type="scientific">Deinococcus detaillensis</name>
    <dbReference type="NCBI Taxonomy" id="2592048"/>
    <lineage>
        <taxon>Bacteria</taxon>
        <taxon>Thermotogati</taxon>
        <taxon>Deinococcota</taxon>
        <taxon>Deinococci</taxon>
        <taxon>Deinococcales</taxon>
        <taxon>Deinococcaceae</taxon>
        <taxon>Deinococcus</taxon>
    </lineage>
</organism>
<dbReference type="InterPro" id="IPR017485">
    <property type="entry name" value="Trp_2-3-dOase_bac"/>
</dbReference>
<feature type="binding site" evidence="9">
    <location>
        <position position="116"/>
    </location>
    <ligand>
        <name>substrate</name>
    </ligand>
</feature>
<comment type="caution">
    <text evidence="10">The sequence shown here is derived from an EMBL/GenBank/DDBJ whole genome shotgun (WGS) entry which is preliminary data.</text>
</comment>
<keyword evidence="4 9" id="KW-0223">Dioxygenase</keyword>
<dbReference type="Gene3D" id="1.20.58.480">
    <property type="match status" value="1"/>
</dbReference>
<dbReference type="AlphaFoldDB" id="A0A553V689"/>
<dbReference type="Proteomes" id="UP000316092">
    <property type="component" value="Unassembled WGS sequence"/>
</dbReference>
<evidence type="ECO:0000256" key="7">
    <source>
        <dbReference type="ARBA" id="ARBA00023079"/>
    </source>
</evidence>
<evidence type="ECO:0000313" key="11">
    <source>
        <dbReference type="Proteomes" id="UP000316092"/>
    </source>
</evidence>
<dbReference type="GO" id="GO:0004833">
    <property type="term" value="F:L-tryptophan 2,3-dioxygenase activity"/>
    <property type="evidence" value="ECO:0007669"/>
    <property type="project" value="UniProtKB-UniRule"/>
</dbReference>
<dbReference type="HAMAP" id="MF_01972">
    <property type="entry name" value="T23O"/>
    <property type="match status" value="1"/>
</dbReference>
<feature type="binding site" evidence="9">
    <location>
        <position position="120"/>
    </location>
    <ligand>
        <name>substrate</name>
    </ligand>
</feature>
<proteinExistence type="inferred from homology"/>
<comment type="catalytic activity">
    <reaction evidence="8 9">
        <text>L-tryptophan + O2 = N-formyl-L-kynurenine</text>
        <dbReference type="Rhea" id="RHEA:24536"/>
        <dbReference type="ChEBI" id="CHEBI:15379"/>
        <dbReference type="ChEBI" id="CHEBI:57912"/>
        <dbReference type="ChEBI" id="CHEBI:58629"/>
        <dbReference type="EC" id="1.13.11.11"/>
    </reaction>
</comment>
<keyword evidence="3 9" id="KW-0479">Metal-binding</keyword>